<proteinExistence type="predicted"/>
<name>A0A8K0CV86_IGNLU</name>
<reference evidence="2" key="1">
    <citation type="submission" date="2019-08" db="EMBL/GenBank/DDBJ databases">
        <title>The genome of the North American firefly Photinus pyralis.</title>
        <authorList>
            <consortium name="Photinus pyralis genome working group"/>
            <person name="Fallon T.R."/>
            <person name="Sander Lower S.E."/>
            <person name="Weng J.-K."/>
        </authorList>
    </citation>
    <scope>NUCLEOTIDE SEQUENCE</scope>
    <source>
        <strain evidence="2">TRF0915ILg1</strain>
        <tissue evidence="2">Whole body</tissue>
    </source>
</reference>
<evidence type="ECO:0000313" key="3">
    <source>
        <dbReference type="Proteomes" id="UP000801492"/>
    </source>
</evidence>
<feature type="non-terminal residue" evidence="2">
    <location>
        <position position="62"/>
    </location>
</feature>
<organism evidence="2 3">
    <name type="scientific">Ignelater luminosus</name>
    <name type="common">Cucubano</name>
    <name type="synonym">Pyrophorus luminosus</name>
    <dbReference type="NCBI Taxonomy" id="2038154"/>
    <lineage>
        <taxon>Eukaryota</taxon>
        <taxon>Metazoa</taxon>
        <taxon>Ecdysozoa</taxon>
        <taxon>Arthropoda</taxon>
        <taxon>Hexapoda</taxon>
        <taxon>Insecta</taxon>
        <taxon>Pterygota</taxon>
        <taxon>Neoptera</taxon>
        <taxon>Endopterygota</taxon>
        <taxon>Coleoptera</taxon>
        <taxon>Polyphaga</taxon>
        <taxon>Elateriformia</taxon>
        <taxon>Elateroidea</taxon>
        <taxon>Elateridae</taxon>
        <taxon>Agrypninae</taxon>
        <taxon>Pyrophorini</taxon>
        <taxon>Ignelater</taxon>
    </lineage>
</organism>
<dbReference type="Proteomes" id="UP000801492">
    <property type="component" value="Unassembled WGS sequence"/>
</dbReference>
<evidence type="ECO:0000313" key="2">
    <source>
        <dbReference type="EMBL" id="KAF2894204.1"/>
    </source>
</evidence>
<feature type="compositionally biased region" description="Polar residues" evidence="1">
    <location>
        <begin position="51"/>
        <end position="62"/>
    </location>
</feature>
<accession>A0A8K0CV86</accession>
<feature type="region of interest" description="Disordered" evidence="1">
    <location>
        <begin position="1"/>
        <end position="62"/>
    </location>
</feature>
<dbReference type="EMBL" id="VTPC01007233">
    <property type="protein sequence ID" value="KAF2894204.1"/>
    <property type="molecule type" value="Genomic_DNA"/>
</dbReference>
<gene>
    <name evidence="2" type="ORF">ILUMI_11968</name>
</gene>
<keyword evidence="3" id="KW-1185">Reference proteome</keyword>
<protein>
    <submittedName>
        <fullName evidence="2">Uncharacterized protein</fullName>
    </submittedName>
</protein>
<sequence>MPAEAEDALGPSDSPRGYSRGRTGLYYSPPGTSYTIVERPSSGMHHHSSREYTSQHYSKSPR</sequence>
<dbReference type="OrthoDB" id="10029564at2759"/>
<dbReference type="AlphaFoldDB" id="A0A8K0CV86"/>
<evidence type="ECO:0000256" key="1">
    <source>
        <dbReference type="SAM" id="MobiDB-lite"/>
    </source>
</evidence>
<comment type="caution">
    <text evidence="2">The sequence shown here is derived from an EMBL/GenBank/DDBJ whole genome shotgun (WGS) entry which is preliminary data.</text>
</comment>